<dbReference type="RefSeq" id="XP_028467888.1">
    <property type="nucleotide sequence ID" value="XM_028615306.1"/>
</dbReference>
<accession>A0A3N2Q018</accession>
<feature type="transmembrane region" description="Helical" evidence="6">
    <location>
        <begin position="186"/>
        <end position="206"/>
    </location>
</feature>
<dbReference type="GO" id="GO:0016020">
    <property type="term" value="C:membrane"/>
    <property type="evidence" value="ECO:0007669"/>
    <property type="project" value="UniProtKB-SubCell"/>
</dbReference>
<feature type="region of interest" description="Disordered" evidence="5">
    <location>
        <begin position="491"/>
        <end position="511"/>
    </location>
</feature>
<feature type="transmembrane region" description="Helical" evidence="6">
    <location>
        <begin position="141"/>
        <end position="165"/>
    </location>
</feature>
<dbReference type="AlphaFoldDB" id="A0A3N2Q018"/>
<dbReference type="Proteomes" id="UP000272025">
    <property type="component" value="Unassembled WGS sequence"/>
</dbReference>
<dbReference type="GO" id="GO:0004888">
    <property type="term" value="F:transmembrane signaling receptor activity"/>
    <property type="evidence" value="ECO:0007669"/>
    <property type="project" value="InterPro"/>
</dbReference>
<protein>
    <recommendedName>
        <fullName evidence="7">G-protein coupled receptors family 2 profile 2 domain-containing protein</fullName>
    </recommendedName>
</protein>
<keyword evidence="9" id="KW-1185">Reference proteome</keyword>
<dbReference type="PROSITE" id="PS50261">
    <property type="entry name" value="G_PROTEIN_RECEP_F2_4"/>
    <property type="match status" value="1"/>
</dbReference>
<dbReference type="OrthoDB" id="26203at2759"/>
<feature type="transmembrane region" description="Helical" evidence="6">
    <location>
        <begin position="226"/>
        <end position="251"/>
    </location>
</feature>
<dbReference type="GeneID" id="39583783"/>
<evidence type="ECO:0000256" key="5">
    <source>
        <dbReference type="SAM" id="MobiDB-lite"/>
    </source>
</evidence>
<evidence type="ECO:0000313" key="8">
    <source>
        <dbReference type="EMBL" id="ROT40082.1"/>
    </source>
</evidence>
<dbReference type="InterPro" id="IPR053247">
    <property type="entry name" value="GPCR_GPR1/git3-like"/>
</dbReference>
<dbReference type="PANTHER" id="PTHR42058">
    <property type="entry name" value="G_PROTEIN_RECEP_F2_4 DOMAIN-CONTAINING PROTEIN"/>
    <property type="match status" value="1"/>
</dbReference>
<dbReference type="PANTHER" id="PTHR42058:SF1">
    <property type="entry name" value="G-PROTEIN COUPLED RECEPTORS FAMILY 2 PROFILE 2 DOMAIN-CONTAINING PROTEIN"/>
    <property type="match status" value="1"/>
</dbReference>
<keyword evidence="4 6" id="KW-0472">Membrane</keyword>
<keyword evidence="2 6" id="KW-0812">Transmembrane</keyword>
<dbReference type="Gene3D" id="1.20.1070.10">
    <property type="entry name" value="Rhodopsin 7-helix transmembrane proteins"/>
    <property type="match status" value="1"/>
</dbReference>
<feature type="transmembrane region" description="Helical" evidence="6">
    <location>
        <begin position="294"/>
        <end position="316"/>
    </location>
</feature>
<organism evidence="8 9">
    <name type="scientific">Sodiomyces alkalinus (strain CBS 110278 / VKM F-3762 / F11)</name>
    <name type="common">Alkaliphilic filamentous fungus</name>
    <dbReference type="NCBI Taxonomy" id="1314773"/>
    <lineage>
        <taxon>Eukaryota</taxon>
        <taxon>Fungi</taxon>
        <taxon>Dikarya</taxon>
        <taxon>Ascomycota</taxon>
        <taxon>Pezizomycotina</taxon>
        <taxon>Sordariomycetes</taxon>
        <taxon>Hypocreomycetidae</taxon>
        <taxon>Glomerellales</taxon>
        <taxon>Plectosphaerellaceae</taxon>
        <taxon>Sodiomyces</taxon>
    </lineage>
</organism>
<evidence type="ECO:0000256" key="4">
    <source>
        <dbReference type="ARBA" id="ARBA00023136"/>
    </source>
</evidence>
<sequence length="511" mass="56222">MTDLGINVTDAALRGGCAAPFFSAALYPNDQGFLDGRLCQSQTLGPNTVTCCLPCPITDWVYPDYFDTMTAVANWISVAGTACCIFLLLSWACLPVENTNRHYLSICLTTTVIFMNLGFIIPLAASPPQCINDITPHDMHTLPVCGASGSCLLFGGFAGVVWAFLRALSLHLQICWDIVVGRYFHFFAQATGWGLPCIAIVASLVFSGVSFRFGATCHINHENSFAAFWIPILVMAGLAAVFQFATLGYCIKVYLASLADDNNTAASSLPSTAGVSLTPRQAYRRVRRVIALQWRGITIVVIIIADVIFFSIVFVFQDVTAHAVREDPSVAADWVRCLIVAQGDKNKCLEEARVLVVNEATILAVLILLSINGIWLLFFLGRPTMITGWIDLYRTIRKGRSNIDFVSADARRESRQDNRAYEMLSRGSSTVVTPIDAVKLPVIPDEGRTTPDYFGKTARYHAPARSFSNPRPPRTSPALASWDAATTYAPPRHYRSNSAFDDRRPQEFSRM</sequence>
<dbReference type="STRING" id="1314773.A0A3N2Q018"/>
<dbReference type="GO" id="GO:0007166">
    <property type="term" value="P:cell surface receptor signaling pathway"/>
    <property type="evidence" value="ECO:0007669"/>
    <property type="project" value="InterPro"/>
</dbReference>
<evidence type="ECO:0000256" key="3">
    <source>
        <dbReference type="ARBA" id="ARBA00022989"/>
    </source>
</evidence>
<name>A0A3N2Q018_SODAK</name>
<reference evidence="8 9" key="1">
    <citation type="journal article" date="2018" name="Mol. Ecol.">
        <title>The obligate alkalophilic soda-lake fungus Sodiomyces alkalinus has shifted to a protein diet.</title>
        <authorList>
            <person name="Grum-Grzhimaylo A.A."/>
            <person name="Falkoski D.L."/>
            <person name="van den Heuvel J."/>
            <person name="Valero-Jimenez C.A."/>
            <person name="Min B."/>
            <person name="Choi I.G."/>
            <person name="Lipzen A."/>
            <person name="Daum C.G."/>
            <person name="Aanen D.K."/>
            <person name="Tsang A."/>
            <person name="Henrissat B."/>
            <person name="Bilanenko E.N."/>
            <person name="de Vries R.P."/>
            <person name="van Kan J.A.L."/>
            <person name="Grigoriev I.V."/>
            <person name="Debets A.J.M."/>
        </authorList>
    </citation>
    <scope>NUCLEOTIDE SEQUENCE [LARGE SCALE GENOMIC DNA]</scope>
    <source>
        <strain evidence="8 9">F11</strain>
    </source>
</reference>
<evidence type="ECO:0000256" key="2">
    <source>
        <dbReference type="ARBA" id="ARBA00022692"/>
    </source>
</evidence>
<feature type="compositionally biased region" description="Basic and acidic residues" evidence="5">
    <location>
        <begin position="500"/>
        <end position="511"/>
    </location>
</feature>
<keyword evidence="3 6" id="KW-1133">Transmembrane helix</keyword>
<feature type="transmembrane region" description="Helical" evidence="6">
    <location>
        <begin position="72"/>
        <end position="91"/>
    </location>
</feature>
<feature type="transmembrane region" description="Helical" evidence="6">
    <location>
        <begin position="103"/>
        <end position="121"/>
    </location>
</feature>
<dbReference type="InterPro" id="IPR017981">
    <property type="entry name" value="GPCR_2-like_7TM"/>
</dbReference>
<proteinExistence type="predicted"/>
<evidence type="ECO:0000256" key="6">
    <source>
        <dbReference type="SAM" id="Phobius"/>
    </source>
</evidence>
<gene>
    <name evidence="8" type="ORF">SODALDRAFT_398231</name>
</gene>
<evidence type="ECO:0000313" key="9">
    <source>
        <dbReference type="Proteomes" id="UP000272025"/>
    </source>
</evidence>
<comment type="subcellular location">
    <subcellularLocation>
        <location evidence="1">Membrane</location>
        <topology evidence="1">Multi-pass membrane protein</topology>
    </subcellularLocation>
</comment>
<feature type="transmembrane region" description="Helical" evidence="6">
    <location>
        <begin position="360"/>
        <end position="380"/>
    </location>
</feature>
<evidence type="ECO:0000256" key="1">
    <source>
        <dbReference type="ARBA" id="ARBA00004141"/>
    </source>
</evidence>
<feature type="domain" description="G-protein coupled receptors family 2 profile 2" evidence="7">
    <location>
        <begin position="66"/>
        <end position="247"/>
    </location>
</feature>
<evidence type="ECO:0000259" key="7">
    <source>
        <dbReference type="PROSITE" id="PS50261"/>
    </source>
</evidence>
<dbReference type="EMBL" id="ML119053">
    <property type="protein sequence ID" value="ROT40082.1"/>
    <property type="molecule type" value="Genomic_DNA"/>
</dbReference>